<keyword evidence="5" id="KW-1185">Reference proteome</keyword>
<dbReference type="InterPro" id="IPR008576">
    <property type="entry name" value="MeTrfase_NTM1"/>
</dbReference>
<organism evidence="4 5">
    <name type="scientific">Paramecium primaurelia</name>
    <dbReference type="NCBI Taxonomy" id="5886"/>
    <lineage>
        <taxon>Eukaryota</taxon>
        <taxon>Sar</taxon>
        <taxon>Alveolata</taxon>
        <taxon>Ciliophora</taxon>
        <taxon>Intramacronucleata</taxon>
        <taxon>Oligohymenophorea</taxon>
        <taxon>Peniculida</taxon>
        <taxon>Parameciidae</taxon>
        <taxon>Paramecium</taxon>
    </lineage>
</organism>
<protein>
    <submittedName>
        <fullName evidence="4">Uncharacterized protein</fullName>
    </submittedName>
</protein>
<keyword evidence="3" id="KW-0949">S-adenosyl-L-methionine</keyword>
<keyword evidence="1" id="KW-0489">Methyltransferase</keyword>
<sequence>MNFAKYSMKEINKQFWSKQSITNSSMLGGYDQINNVDIQQSELFLLKNIQQFNTLLELGSGIGRISEQLFIKYFKEIHLVEREAKFLNESRRRLSKFNCSYYQMSVEEFEPKKNYDCVWIQWISMYLTDSDFCNMLQKFNKSPIILKENISSQDYQYDEEDASITRSERIYENLIKKSGFKIIDEQFQQGLPNDIYKIKFYLLKHQEL</sequence>
<evidence type="ECO:0000313" key="4">
    <source>
        <dbReference type="EMBL" id="CAD8051429.1"/>
    </source>
</evidence>
<comment type="caution">
    <text evidence="4">The sequence shown here is derived from an EMBL/GenBank/DDBJ whole genome shotgun (WGS) entry which is preliminary data.</text>
</comment>
<name>A0A8S1K810_PARPR</name>
<evidence type="ECO:0000313" key="5">
    <source>
        <dbReference type="Proteomes" id="UP000688137"/>
    </source>
</evidence>
<dbReference type="AlphaFoldDB" id="A0A8S1K810"/>
<dbReference type="GO" id="GO:0032259">
    <property type="term" value="P:methylation"/>
    <property type="evidence" value="ECO:0007669"/>
    <property type="project" value="UniProtKB-KW"/>
</dbReference>
<evidence type="ECO:0000256" key="2">
    <source>
        <dbReference type="ARBA" id="ARBA00022679"/>
    </source>
</evidence>
<dbReference type="EMBL" id="CAJJDM010000014">
    <property type="protein sequence ID" value="CAD8051429.1"/>
    <property type="molecule type" value="Genomic_DNA"/>
</dbReference>
<dbReference type="PANTHER" id="PTHR12753">
    <property type="entry name" value="AD-003 - RELATED"/>
    <property type="match status" value="1"/>
</dbReference>
<keyword evidence="2" id="KW-0808">Transferase</keyword>
<dbReference type="OMA" id="IKQCKQT"/>
<dbReference type="GO" id="GO:0008276">
    <property type="term" value="F:protein methyltransferase activity"/>
    <property type="evidence" value="ECO:0007669"/>
    <property type="project" value="UniProtKB-ARBA"/>
</dbReference>
<dbReference type="Proteomes" id="UP000688137">
    <property type="component" value="Unassembled WGS sequence"/>
</dbReference>
<reference evidence="4" key="1">
    <citation type="submission" date="2021-01" db="EMBL/GenBank/DDBJ databases">
        <authorList>
            <consortium name="Genoscope - CEA"/>
            <person name="William W."/>
        </authorList>
    </citation>
    <scope>NUCLEOTIDE SEQUENCE</scope>
</reference>
<proteinExistence type="predicted"/>
<accession>A0A8S1K810</accession>
<gene>
    <name evidence="4" type="ORF">PPRIM_AZ9-3.1.T0180092</name>
</gene>
<evidence type="ECO:0000256" key="3">
    <source>
        <dbReference type="ARBA" id="ARBA00022691"/>
    </source>
</evidence>
<dbReference type="GO" id="GO:0005737">
    <property type="term" value="C:cytoplasm"/>
    <property type="evidence" value="ECO:0007669"/>
    <property type="project" value="TreeGrafter"/>
</dbReference>
<dbReference type="Pfam" id="PF05891">
    <property type="entry name" value="Methyltransf_PK"/>
    <property type="match status" value="1"/>
</dbReference>
<evidence type="ECO:0000256" key="1">
    <source>
        <dbReference type="ARBA" id="ARBA00022603"/>
    </source>
</evidence>
<dbReference type="PANTHER" id="PTHR12753:SF0">
    <property type="entry name" value="ALPHA N-TERMINAL PROTEIN METHYLTRANSFERASE 1"/>
    <property type="match status" value="1"/>
</dbReference>
<dbReference type="PIRSF" id="PIRSF016958">
    <property type="entry name" value="DUF858_MeTrfase_lik"/>
    <property type="match status" value="1"/>
</dbReference>